<dbReference type="EMBL" id="MBFR01000183">
    <property type="protein sequence ID" value="PVU91854.1"/>
    <property type="molecule type" value="Genomic_DNA"/>
</dbReference>
<protein>
    <submittedName>
        <fullName evidence="2">Uncharacterized protein</fullName>
    </submittedName>
</protein>
<evidence type="ECO:0000256" key="1">
    <source>
        <dbReference type="SAM" id="SignalP"/>
    </source>
</evidence>
<proteinExistence type="predicted"/>
<name>A0A2T9YHU0_9FUNG</name>
<comment type="caution">
    <text evidence="2">The sequence shown here is derived from an EMBL/GenBank/DDBJ whole genome shotgun (WGS) entry which is preliminary data.</text>
</comment>
<feature type="chain" id="PRO_5015731265" evidence="1">
    <location>
        <begin position="20"/>
        <end position="157"/>
    </location>
</feature>
<gene>
    <name evidence="2" type="ORF">BB561_004167</name>
</gene>
<feature type="signal peptide" evidence="1">
    <location>
        <begin position="1"/>
        <end position="19"/>
    </location>
</feature>
<sequence>MKITSIIGGFVSLLMAVKGLDVAGNSLSTSEMSSFPKSTDEFGDENKAIQYKKQTLAINSGDLVPIEFKFNRSENFSPKDFYVGLYGTEDKRFVRSLGKIGSANVERLSKDGYEYRFYVNFQDGGNQMRVYNIALFCTDSKDNFSYTGKGLVSYLPK</sequence>
<organism evidence="2 3">
    <name type="scientific">Smittium simulii</name>
    <dbReference type="NCBI Taxonomy" id="133385"/>
    <lineage>
        <taxon>Eukaryota</taxon>
        <taxon>Fungi</taxon>
        <taxon>Fungi incertae sedis</taxon>
        <taxon>Zoopagomycota</taxon>
        <taxon>Kickxellomycotina</taxon>
        <taxon>Harpellomycetes</taxon>
        <taxon>Harpellales</taxon>
        <taxon>Legeriomycetaceae</taxon>
        <taxon>Smittium</taxon>
    </lineage>
</organism>
<dbReference type="AlphaFoldDB" id="A0A2T9YHU0"/>
<evidence type="ECO:0000313" key="2">
    <source>
        <dbReference type="EMBL" id="PVU91854.1"/>
    </source>
</evidence>
<accession>A0A2T9YHU0</accession>
<evidence type="ECO:0000313" key="3">
    <source>
        <dbReference type="Proteomes" id="UP000245383"/>
    </source>
</evidence>
<dbReference type="Proteomes" id="UP000245383">
    <property type="component" value="Unassembled WGS sequence"/>
</dbReference>
<keyword evidence="1" id="KW-0732">Signal</keyword>
<reference evidence="2 3" key="1">
    <citation type="journal article" date="2018" name="MBio">
        <title>Comparative Genomics Reveals the Core Gene Toolbox for the Fungus-Insect Symbiosis.</title>
        <authorList>
            <person name="Wang Y."/>
            <person name="Stata M."/>
            <person name="Wang W."/>
            <person name="Stajich J.E."/>
            <person name="White M.M."/>
            <person name="Moncalvo J.M."/>
        </authorList>
    </citation>
    <scope>NUCLEOTIDE SEQUENCE [LARGE SCALE GENOMIC DNA]</scope>
    <source>
        <strain evidence="2 3">SWE-8-4</strain>
    </source>
</reference>
<dbReference type="OrthoDB" id="10463881at2759"/>
<keyword evidence="3" id="KW-1185">Reference proteome</keyword>